<accession>A0A0H5R7V4</accession>
<dbReference type="AlphaFoldDB" id="A0A0H5R7V4"/>
<dbReference type="EMBL" id="HACM01003922">
    <property type="protein sequence ID" value="CRZ04364.1"/>
    <property type="molecule type" value="Transcribed_RNA"/>
</dbReference>
<feature type="compositionally biased region" description="Pro residues" evidence="1">
    <location>
        <begin position="206"/>
        <end position="215"/>
    </location>
</feature>
<sequence length="245" mass="26290">MGDGNTRFRQPPRPPVRPFPNPTPQQGGLVKRLPSWSSRRATPHSLTAGDGSLPYADSIPAPDVMDNVPVGTFKKVVPADAVAEIPLFHQDIPPPPPYTNCIKIYLSGNTTKKLPNLRQNAVVPSMTSSAIPSRYSVPLRPAPPPPMQHEFTPVQPSLTPPAPYRLDAIVQNRAAPPPPLSLTPAPQSMRRVRPANAPSRPSGAGRPPPPPPRSRPPTTNAPAPPLPSQFPPSDDDDLLRGEAEC</sequence>
<reference evidence="2" key="1">
    <citation type="submission" date="2015-04" db="EMBL/GenBank/DDBJ databases">
        <title>The genome sequence of the plant pathogenic Rhizarian Plasmodiophora brassicae reveals insights in its biotrophic life cycle and the origin of chitin synthesis.</title>
        <authorList>
            <person name="Schwelm A."/>
            <person name="Fogelqvist J."/>
            <person name="Knaust A."/>
            <person name="Julke S."/>
            <person name="Lilja T."/>
            <person name="Dhandapani V."/>
            <person name="Bonilla-Rosso G."/>
            <person name="Karlsson M."/>
            <person name="Shevchenko A."/>
            <person name="Choi S.R."/>
            <person name="Kim H.G."/>
            <person name="Park J.Y."/>
            <person name="Lim Y.P."/>
            <person name="Ludwig-Muller J."/>
            <person name="Dixelius C."/>
        </authorList>
    </citation>
    <scope>NUCLEOTIDE SEQUENCE</scope>
    <source>
        <tissue evidence="2">Potato root galls</tissue>
    </source>
</reference>
<evidence type="ECO:0000256" key="1">
    <source>
        <dbReference type="SAM" id="MobiDB-lite"/>
    </source>
</evidence>
<organism evidence="2">
    <name type="scientific">Spongospora subterranea</name>
    <dbReference type="NCBI Taxonomy" id="70186"/>
    <lineage>
        <taxon>Eukaryota</taxon>
        <taxon>Sar</taxon>
        <taxon>Rhizaria</taxon>
        <taxon>Endomyxa</taxon>
        <taxon>Phytomyxea</taxon>
        <taxon>Plasmodiophorida</taxon>
        <taxon>Plasmodiophoridae</taxon>
        <taxon>Spongospora</taxon>
    </lineage>
</organism>
<proteinExistence type="predicted"/>
<evidence type="ECO:0000313" key="2">
    <source>
        <dbReference type="EMBL" id="CRZ04364.1"/>
    </source>
</evidence>
<feature type="region of interest" description="Disordered" evidence="1">
    <location>
        <begin position="132"/>
        <end position="245"/>
    </location>
</feature>
<protein>
    <submittedName>
        <fullName evidence="2">Uncharacterized protein</fullName>
    </submittedName>
</protein>
<feature type="compositionally biased region" description="Pro residues" evidence="1">
    <location>
        <begin position="11"/>
        <end position="23"/>
    </location>
</feature>
<feature type="region of interest" description="Disordered" evidence="1">
    <location>
        <begin position="1"/>
        <end position="55"/>
    </location>
</feature>
<name>A0A0H5R7V4_9EUKA</name>